<keyword evidence="2" id="KW-1185">Reference proteome</keyword>
<proteinExistence type="predicted"/>
<dbReference type="RefSeq" id="WP_190952073.1">
    <property type="nucleotide sequence ID" value="NZ_JACJTC010000025.1"/>
</dbReference>
<comment type="caution">
    <text evidence="1">The sequence shown here is derived from an EMBL/GenBank/DDBJ whole genome shotgun (WGS) entry which is preliminary data.</text>
</comment>
<reference evidence="1 2" key="1">
    <citation type="journal article" date="2020" name="ISME J.">
        <title>Comparative genomics reveals insights into cyanobacterial evolution and habitat adaptation.</title>
        <authorList>
            <person name="Chen M.Y."/>
            <person name="Teng W.K."/>
            <person name="Zhao L."/>
            <person name="Hu C.X."/>
            <person name="Zhou Y.K."/>
            <person name="Han B.P."/>
            <person name="Song L.R."/>
            <person name="Shu W.S."/>
        </authorList>
    </citation>
    <scope>NUCLEOTIDE SEQUENCE [LARGE SCALE GENOMIC DNA]</scope>
    <source>
        <strain evidence="1 2">FACHB-252</strain>
    </source>
</reference>
<dbReference type="EMBL" id="JACJTC010000025">
    <property type="protein sequence ID" value="MBD2615351.1"/>
    <property type="molecule type" value="Genomic_DNA"/>
</dbReference>
<sequence>MSHKIIASSSYFGDAYGWLRLRICYFSECNYNFGDAYGGLSLFLRSQASLKNTDNSL</sequence>
<organism evidence="1 2">
    <name type="scientific">Nostoc punctiforme FACHB-252</name>
    <dbReference type="NCBI Taxonomy" id="1357509"/>
    <lineage>
        <taxon>Bacteria</taxon>
        <taxon>Bacillati</taxon>
        <taxon>Cyanobacteriota</taxon>
        <taxon>Cyanophyceae</taxon>
        <taxon>Nostocales</taxon>
        <taxon>Nostocaceae</taxon>
        <taxon>Nostoc</taxon>
    </lineage>
</organism>
<accession>A0ABR8HJ92</accession>
<evidence type="ECO:0000313" key="1">
    <source>
        <dbReference type="EMBL" id="MBD2615351.1"/>
    </source>
</evidence>
<gene>
    <name evidence="1" type="ORF">H6G94_29565</name>
</gene>
<protein>
    <submittedName>
        <fullName evidence="1">Uncharacterized protein</fullName>
    </submittedName>
</protein>
<name>A0ABR8HJ92_NOSPU</name>
<evidence type="ECO:0000313" key="2">
    <source>
        <dbReference type="Proteomes" id="UP000606396"/>
    </source>
</evidence>
<dbReference type="Proteomes" id="UP000606396">
    <property type="component" value="Unassembled WGS sequence"/>
</dbReference>